<comment type="caution">
    <text evidence="2">The sequence shown here is derived from an EMBL/GenBank/DDBJ whole genome shotgun (WGS) entry which is preliminary data.</text>
</comment>
<protein>
    <submittedName>
        <fullName evidence="2">Uncharacterized protein</fullName>
    </submittedName>
</protein>
<evidence type="ECO:0000313" key="3">
    <source>
        <dbReference type="Proteomes" id="UP000634136"/>
    </source>
</evidence>
<dbReference type="AlphaFoldDB" id="A0A834U003"/>
<sequence>MGEEVAGSAGTWKWDSISFVFPNEIQQSMNEIQIGTCVGFGNCICRAMAKRAILTQSSLLYFDYVPWFISSHFMADLVGTQFNLPYFPTLLSPLVEHTSWIEPSEWESLLPETACPLFKDKQSCPNAILTSQPSFISKLEELLGFLYRLPFEFLSLQTASSLNDATKSKALLAAATAFAALEALSSAAALAASAALVAAIAAVFEASTISSEEEGEAASEAVTQEAASGDGEDAAVSPSELCFFSPARRRFRGGKRTSASK</sequence>
<evidence type="ECO:0000313" key="2">
    <source>
        <dbReference type="EMBL" id="KAF7829060.1"/>
    </source>
</evidence>
<gene>
    <name evidence="2" type="ORF">G2W53_020224</name>
</gene>
<name>A0A834U003_9FABA</name>
<dbReference type="Proteomes" id="UP000634136">
    <property type="component" value="Unassembled WGS sequence"/>
</dbReference>
<proteinExistence type="predicted"/>
<evidence type="ECO:0000256" key="1">
    <source>
        <dbReference type="SAM" id="MobiDB-lite"/>
    </source>
</evidence>
<dbReference type="EMBL" id="JAAIUW010000006">
    <property type="protein sequence ID" value="KAF7829060.1"/>
    <property type="molecule type" value="Genomic_DNA"/>
</dbReference>
<organism evidence="2 3">
    <name type="scientific">Senna tora</name>
    <dbReference type="NCBI Taxonomy" id="362788"/>
    <lineage>
        <taxon>Eukaryota</taxon>
        <taxon>Viridiplantae</taxon>
        <taxon>Streptophyta</taxon>
        <taxon>Embryophyta</taxon>
        <taxon>Tracheophyta</taxon>
        <taxon>Spermatophyta</taxon>
        <taxon>Magnoliopsida</taxon>
        <taxon>eudicotyledons</taxon>
        <taxon>Gunneridae</taxon>
        <taxon>Pentapetalae</taxon>
        <taxon>rosids</taxon>
        <taxon>fabids</taxon>
        <taxon>Fabales</taxon>
        <taxon>Fabaceae</taxon>
        <taxon>Caesalpinioideae</taxon>
        <taxon>Cassia clade</taxon>
        <taxon>Senna</taxon>
    </lineage>
</organism>
<reference evidence="2" key="1">
    <citation type="submission" date="2020-09" db="EMBL/GenBank/DDBJ databases">
        <title>Genome-Enabled Discovery of Anthraquinone Biosynthesis in Senna tora.</title>
        <authorList>
            <person name="Kang S.-H."/>
            <person name="Pandey R.P."/>
            <person name="Lee C.-M."/>
            <person name="Sim J.-S."/>
            <person name="Jeong J.-T."/>
            <person name="Choi B.-S."/>
            <person name="Jung M."/>
            <person name="Ginzburg D."/>
            <person name="Zhao K."/>
            <person name="Won S.Y."/>
            <person name="Oh T.-J."/>
            <person name="Yu Y."/>
            <person name="Kim N.-H."/>
            <person name="Lee O.R."/>
            <person name="Lee T.-H."/>
            <person name="Bashyal P."/>
            <person name="Kim T.-S."/>
            <person name="Lee W.-H."/>
            <person name="Kawkins C."/>
            <person name="Kim C.-K."/>
            <person name="Kim J.S."/>
            <person name="Ahn B.O."/>
            <person name="Rhee S.Y."/>
            <person name="Sohng J.K."/>
        </authorList>
    </citation>
    <scope>NUCLEOTIDE SEQUENCE</scope>
    <source>
        <tissue evidence="2">Leaf</tissue>
    </source>
</reference>
<keyword evidence="3" id="KW-1185">Reference proteome</keyword>
<accession>A0A834U003</accession>
<feature type="region of interest" description="Disordered" evidence="1">
    <location>
        <begin position="214"/>
        <end position="240"/>
    </location>
</feature>